<comment type="pathway">
    <text evidence="5">Cofactor biosynthesis; tetrahydrofolate biosynthesis; 2-amino-4-hydroxy-6-hydroxymethyl-7,8-dihydropteridine diphosphate from 7,8-dihydroneopterin triphosphate: step 4/4.</text>
</comment>
<comment type="catalytic activity">
    <reaction evidence="1">
        <text>(7,8-dihydropterin-6-yl)methyl diphosphate + 4-aminobenzoate = 7,8-dihydropteroate + diphosphate</text>
        <dbReference type="Rhea" id="RHEA:19949"/>
        <dbReference type="ChEBI" id="CHEBI:17836"/>
        <dbReference type="ChEBI" id="CHEBI:17839"/>
        <dbReference type="ChEBI" id="CHEBI:33019"/>
        <dbReference type="ChEBI" id="CHEBI:72950"/>
        <dbReference type="EC" id="2.5.1.15"/>
    </reaction>
</comment>
<comment type="pathway">
    <text evidence="4">Cofactor biosynthesis; tetrahydrofolate biosynthesis; 7,8-dihydrofolate from 2-amino-4-hydroxy-6-hydroxymethyl-7,8-dihydropteridine diphosphate and 4-aminobenzoate: step 1/2.</text>
</comment>
<evidence type="ECO:0000259" key="16">
    <source>
        <dbReference type="PROSITE" id="PS50972"/>
    </source>
</evidence>
<evidence type="ECO:0000256" key="14">
    <source>
        <dbReference type="ARBA" id="ARBA00022909"/>
    </source>
</evidence>
<dbReference type="NCBIfam" id="TIGR01496">
    <property type="entry name" value="DHPS"/>
    <property type="match status" value="1"/>
</dbReference>
<dbReference type="AlphaFoldDB" id="A0A4Y7SUD0"/>
<evidence type="ECO:0000256" key="8">
    <source>
        <dbReference type="ARBA" id="ARBA00022679"/>
    </source>
</evidence>
<dbReference type="UniPathway" id="UPA00077">
    <property type="reaction ID" value="UER00155"/>
</dbReference>
<dbReference type="InterPro" id="IPR000489">
    <property type="entry name" value="Pterin-binding_dom"/>
</dbReference>
<dbReference type="PROSITE" id="PS50972">
    <property type="entry name" value="PTERIN_BINDING"/>
    <property type="match status" value="1"/>
</dbReference>
<gene>
    <name evidence="17" type="ORF">FA13DRAFT_1692978</name>
</gene>
<evidence type="ECO:0000256" key="3">
    <source>
        <dbReference type="ARBA" id="ARBA00001946"/>
    </source>
</evidence>
<keyword evidence="15" id="KW-0511">Multifunctional enzyme</keyword>
<keyword evidence="9" id="KW-0479">Metal-binding</keyword>
<evidence type="ECO:0000256" key="4">
    <source>
        <dbReference type="ARBA" id="ARBA00004763"/>
    </source>
</evidence>
<keyword evidence="10" id="KW-0547">Nucleotide-binding</keyword>
<comment type="cofactor">
    <cofactor evidence="3">
        <name>Mg(2+)</name>
        <dbReference type="ChEBI" id="CHEBI:18420"/>
    </cofactor>
</comment>
<evidence type="ECO:0000256" key="1">
    <source>
        <dbReference type="ARBA" id="ARBA00000012"/>
    </source>
</evidence>
<keyword evidence="18" id="KW-1185">Reference proteome</keyword>
<dbReference type="SUPFAM" id="SSF55083">
    <property type="entry name" value="6-hydroxymethyl-7,8-dihydropterin pyrophosphokinase, HPPK"/>
    <property type="match status" value="1"/>
</dbReference>
<evidence type="ECO:0000256" key="15">
    <source>
        <dbReference type="ARBA" id="ARBA00023268"/>
    </source>
</evidence>
<dbReference type="NCBIfam" id="TIGR01498">
    <property type="entry name" value="folK"/>
    <property type="match status" value="1"/>
</dbReference>
<evidence type="ECO:0000256" key="2">
    <source>
        <dbReference type="ARBA" id="ARBA00000198"/>
    </source>
</evidence>
<keyword evidence="14" id="KW-0289">Folate biosynthesis</keyword>
<dbReference type="GO" id="GO:0004156">
    <property type="term" value="F:dihydropteroate synthase activity"/>
    <property type="evidence" value="ECO:0007669"/>
    <property type="project" value="UniProtKB-EC"/>
</dbReference>
<dbReference type="PROSITE" id="PS00794">
    <property type="entry name" value="HPPK"/>
    <property type="match status" value="1"/>
</dbReference>
<reference evidence="17 18" key="1">
    <citation type="journal article" date="2019" name="Nat. Ecol. Evol.">
        <title>Megaphylogeny resolves global patterns of mushroom evolution.</title>
        <authorList>
            <person name="Varga T."/>
            <person name="Krizsan K."/>
            <person name="Foldi C."/>
            <person name="Dima B."/>
            <person name="Sanchez-Garcia M."/>
            <person name="Sanchez-Ramirez S."/>
            <person name="Szollosi G.J."/>
            <person name="Szarkandi J.G."/>
            <person name="Papp V."/>
            <person name="Albert L."/>
            <person name="Andreopoulos W."/>
            <person name="Angelini C."/>
            <person name="Antonin V."/>
            <person name="Barry K.W."/>
            <person name="Bougher N.L."/>
            <person name="Buchanan P."/>
            <person name="Buyck B."/>
            <person name="Bense V."/>
            <person name="Catcheside P."/>
            <person name="Chovatia M."/>
            <person name="Cooper J."/>
            <person name="Damon W."/>
            <person name="Desjardin D."/>
            <person name="Finy P."/>
            <person name="Geml J."/>
            <person name="Haridas S."/>
            <person name="Hughes K."/>
            <person name="Justo A."/>
            <person name="Karasinski D."/>
            <person name="Kautmanova I."/>
            <person name="Kiss B."/>
            <person name="Kocsube S."/>
            <person name="Kotiranta H."/>
            <person name="LaButti K.M."/>
            <person name="Lechner B.E."/>
            <person name="Liimatainen K."/>
            <person name="Lipzen A."/>
            <person name="Lukacs Z."/>
            <person name="Mihaltcheva S."/>
            <person name="Morgado L.N."/>
            <person name="Niskanen T."/>
            <person name="Noordeloos M.E."/>
            <person name="Ohm R.A."/>
            <person name="Ortiz-Santana B."/>
            <person name="Ovrebo C."/>
            <person name="Racz N."/>
            <person name="Riley R."/>
            <person name="Savchenko A."/>
            <person name="Shiryaev A."/>
            <person name="Soop K."/>
            <person name="Spirin V."/>
            <person name="Szebenyi C."/>
            <person name="Tomsovsky M."/>
            <person name="Tulloss R.E."/>
            <person name="Uehling J."/>
            <person name="Grigoriev I.V."/>
            <person name="Vagvolgyi C."/>
            <person name="Papp T."/>
            <person name="Martin F.M."/>
            <person name="Miettinen O."/>
            <person name="Hibbett D.S."/>
            <person name="Nagy L.G."/>
        </authorList>
    </citation>
    <scope>NUCLEOTIDE SEQUENCE [LARGE SCALE GENOMIC DNA]</scope>
    <source>
        <strain evidence="17 18">FP101781</strain>
    </source>
</reference>
<dbReference type="InterPro" id="IPR043133">
    <property type="entry name" value="GTP-CH-I_C/QueF"/>
</dbReference>
<comment type="caution">
    <text evidence="17">The sequence shown here is derived from an EMBL/GenBank/DDBJ whole genome shotgun (WGS) entry which is preliminary data.</text>
</comment>
<dbReference type="GO" id="GO:0046654">
    <property type="term" value="P:tetrahydrofolate biosynthetic process"/>
    <property type="evidence" value="ECO:0007669"/>
    <property type="project" value="UniProtKB-UniPathway"/>
</dbReference>
<evidence type="ECO:0000256" key="7">
    <source>
        <dbReference type="ARBA" id="ARBA00009951"/>
    </source>
</evidence>
<evidence type="ECO:0000313" key="17">
    <source>
        <dbReference type="EMBL" id="TEB25473.1"/>
    </source>
</evidence>
<comment type="catalytic activity">
    <reaction evidence="2">
        <text>6-hydroxymethyl-7,8-dihydropterin + ATP = (7,8-dihydropterin-6-yl)methyl diphosphate + AMP + H(+)</text>
        <dbReference type="Rhea" id="RHEA:11412"/>
        <dbReference type="ChEBI" id="CHEBI:15378"/>
        <dbReference type="ChEBI" id="CHEBI:30616"/>
        <dbReference type="ChEBI" id="CHEBI:44841"/>
        <dbReference type="ChEBI" id="CHEBI:72950"/>
        <dbReference type="ChEBI" id="CHEBI:456215"/>
        <dbReference type="EC" id="2.7.6.3"/>
    </reaction>
</comment>
<dbReference type="InterPro" id="IPR006390">
    <property type="entry name" value="DHP_synth_dom"/>
</dbReference>
<dbReference type="CDD" id="cd00739">
    <property type="entry name" value="DHPS"/>
    <property type="match status" value="1"/>
</dbReference>
<dbReference type="PANTHER" id="PTHR20941">
    <property type="entry name" value="FOLATE SYNTHESIS PROTEINS"/>
    <property type="match status" value="1"/>
</dbReference>
<dbReference type="SUPFAM" id="SSF55620">
    <property type="entry name" value="Tetrahydrobiopterin biosynthesis enzymes-like"/>
    <property type="match status" value="1"/>
</dbReference>
<dbReference type="InterPro" id="IPR011005">
    <property type="entry name" value="Dihydropteroate_synth-like_sf"/>
</dbReference>
<evidence type="ECO:0000256" key="10">
    <source>
        <dbReference type="ARBA" id="ARBA00022741"/>
    </source>
</evidence>
<name>A0A4Y7SUD0_COPMI</name>
<evidence type="ECO:0000256" key="12">
    <source>
        <dbReference type="ARBA" id="ARBA00022840"/>
    </source>
</evidence>
<dbReference type="InterPro" id="IPR006157">
    <property type="entry name" value="FolB_dom"/>
</dbReference>
<dbReference type="Proteomes" id="UP000298030">
    <property type="component" value="Unassembled WGS sequence"/>
</dbReference>
<dbReference type="OrthoDB" id="615426at2759"/>
<sequence length="708" mass="77865">MNQVQHTVHGLAVPTIIGIHRREREARQDTKVTIEMATKDLGCLKNAPKKLLNAPRGRAIIRQMYEAIYHSQYMTLEALASYVAKFVLTMVVAEDTTPVQVKVSASKSQVLPNSASTEVVIHRTAADYAVHADDASVSTSLEGGKVGDVVDNALRLGRKHTVVLALGSNMGDRFRNIEYALRLLEQPEEVLEGINHADSPSGFLDVVNTSFLYETQPMYVTDQPIFLNGACVVETNLSPLTLLRLVKEVESIVGRVPSIRNGPRAVDVDIVFYGDLSYDTRPSSMRDNLDNLEGQLVIPHPRLSEREFVIRPMNDVIPDYAHPSLKKTVRTMLQEYKRPLNEQPMHKVVPFPKLPLSSQDTIADFPSISPVPHTAAFWSFSTEPPMKFKTRLMATLNTTPDSFSDGSKHNTLEAGMEYVRESVAAGSSIVDIGGYSTRPGALFVSAGEEVERVVPFVKAIRSDESHSTPTAVKAVKDVLISIDTFRPEVARPALEAGANCINDVYAFSGEKSYGELNEEEKERSEKIMEEMKTIAREYSTPVVLMHSRDDAGQNKDYTKYRAAGPQESVVEAIRVELGEKVDRVVKGKGGVRRWLVIADPGVGFSKSLEGNLETLRNISKVTADVRVGGRGQNPLRGYPQLVGSSRKSFLGAILSKGPDGRETAPVERTWATAAAVAGAVQQGALIVRVHDVKEMHDVVKVSDALWRS</sequence>
<dbReference type="PANTHER" id="PTHR20941:SF1">
    <property type="entry name" value="FOLIC ACID SYNTHESIS PROTEIN FOL1"/>
    <property type="match status" value="1"/>
</dbReference>
<dbReference type="GO" id="GO:0003848">
    <property type="term" value="F:2-amino-4-hydroxy-6-hydroxymethyldihydropteridine diphosphokinase activity"/>
    <property type="evidence" value="ECO:0007669"/>
    <property type="project" value="UniProtKB-EC"/>
</dbReference>
<organism evidence="17 18">
    <name type="scientific">Coprinellus micaceus</name>
    <name type="common">Glistening ink-cap mushroom</name>
    <name type="synonym">Coprinus micaceus</name>
    <dbReference type="NCBI Taxonomy" id="71717"/>
    <lineage>
        <taxon>Eukaryota</taxon>
        <taxon>Fungi</taxon>
        <taxon>Dikarya</taxon>
        <taxon>Basidiomycota</taxon>
        <taxon>Agaricomycotina</taxon>
        <taxon>Agaricomycetes</taxon>
        <taxon>Agaricomycetidae</taxon>
        <taxon>Agaricales</taxon>
        <taxon>Agaricineae</taxon>
        <taxon>Psathyrellaceae</taxon>
        <taxon>Coprinellus</taxon>
    </lineage>
</organism>
<comment type="similarity">
    <text evidence="6">In the N-terminal section; belongs to the DHNA family.</text>
</comment>
<dbReference type="STRING" id="71717.A0A4Y7SUD0"/>
<keyword evidence="13" id="KW-0460">Magnesium</keyword>
<dbReference type="GO" id="GO:0004150">
    <property type="term" value="F:dihydroneopterin aldolase activity"/>
    <property type="evidence" value="ECO:0007669"/>
    <property type="project" value="InterPro"/>
</dbReference>
<evidence type="ECO:0000256" key="5">
    <source>
        <dbReference type="ARBA" id="ARBA00005051"/>
    </source>
</evidence>
<evidence type="ECO:0000256" key="6">
    <source>
        <dbReference type="ARBA" id="ARBA00009640"/>
    </source>
</evidence>
<dbReference type="GO" id="GO:0005740">
    <property type="term" value="C:mitochondrial envelope"/>
    <property type="evidence" value="ECO:0007669"/>
    <property type="project" value="TreeGrafter"/>
</dbReference>
<dbReference type="Pfam" id="PF00809">
    <property type="entry name" value="Pterin_bind"/>
    <property type="match status" value="1"/>
</dbReference>
<dbReference type="InterPro" id="IPR000550">
    <property type="entry name" value="Hppk"/>
</dbReference>
<keyword evidence="11" id="KW-0418">Kinase</keyword>
<feature type="domain" description="Pterin-binding" evidence="16">
    <location>
        <begin position="390"/>
        <end position="700"/>
    </location>
</feature>
<dbReference type="EMBL" id="QPFP01000056">
    <property type="protein sequence ID" value="TEB25473.1"/>
    <property type="molecule type" value="Genomic_DNA"/>
</dbReference>
<dbReference type="GO" id="GO:0046656">
    <property type="term" value="P:folic acid biosynthetic process"/>
    <property type="evidence" value="ECO:0007669"/>
    <property type="project" value="UniProtKB-KW"/>
</dbReference>
<dbReference type="SUPFAM" id="SSF51717">
    <property type="entry name" value="Dihydropteroate synthetase-like"/>
    <property type="match status" value="1"/>
</dbReference>
<dbReference type="Gene3D" id="3.30.70.560">
    <property type="entry name" value="7,8-Dihydro-6-hydroxymethylpterin-pyrophosphokinase HPPK"/>
    <property type="match status" value="1"/>
</dbReference>
<dbReference type="Pfam" id="PF01288">
    <property type="entry name" value="HPPK"/>
    <property type="match status" value="1"/>
</dbReference>
<dbReference type="GO" id="GO:0005524">
    <property type="term" value="F:ATP binding"/>
    <property type="evidence" value="ECO:0007669"/>
    <property type="project" value="UniProtKB-KW"/>
</dbReference>
<keyword evidence="12" id="KW-0067">ATP-binding</keyword>
<dbReference type="Pfam" id="PF02152">
    <property type="entry name" value="FolB"/>
    <property type="match status" value="1"/>
</dbReference>
<dbReference type="GO" id="GO:0046872">
    <property type="term" value="F:metal ion binding"/>
    <property type="evidence" value="ECO:0007669"/>
    <property type="project" value="UniProtKB-KW"/>
</dbReference>
<keyword evidence="8" id="KW-0808">Transferase</keyword>
<comment type="similarity">
    <text evidence="7">In the C-terminal section; belongs to the DHPS family.</text>
</comment>
<evidence type="ECO:0000256" key="13">
    <source>
        <dbReference type="ARBA" id="ARBA00022842"/>
    </source>
</evidence>
<evidence type="ECO:0000256" key="11">
    <source>
        <dbReference type="ARBA" id="ARBA00022777"/>
    </source>
</evidence>
<dbReference type="GO" id="GO:0016301">
    <property type="term" value="F:kinase activity"/>
    <property type="evidence" value="ECO:0007669"/>
    <property type="project" value="UniProtKB-KW"/>
</dbReference>
<dbReference type="InterPro" id="IPR045031">
    <property type="entry name" value="DHP_synth-like"/>
</dbReference>
<dbReference type="PROSITE" id="PS00793">
    <property type="entry name" value="DHPS_2"/>
    <property type="match status" value="1"/>
</dbReference>
<protein>
    <submittedName>
        <fullName evidence="17">Dihydropteroate synthase</fullName>
    </submittedName>
</protein>
<dbReference type="InterPro" id="IPR035907">
    <property type="entry name" value="Hppk_sf"/>
</dbReference>
<evidence type="ECO:0000313" key="18">
    <source>
        <dbReference type="Proteomes" id="UP000298030"/>
    </source>
</evidence>
<dbReference type="CDD" id="cd00483">
    <property type="entry name" value="HPPK"/>
    <property type="match status" value="1"/>
</dbReference>
<evidence type="ECO:0000256" key="9">
    <source>
        <dbReference type="ARBA" id="ARBA00022723"/>
    </source>
</evidence>
<proteinExistence type="inferred from homology"/>
<dbReference type="Gene3D" id="3.30.1130.10">
    <property type="match status" value="1"/>
</dbReference>
<dbReference type="Gene3D" id="3.20.20.20">
    <property type="entry name" value="Dihydropteroate synthase-like"/>
    <property type="match status" value="1"/>
</dbReference>
<accession>A0A4Y7SUD0</accession>